<dbReference type="InterPro" id="IPR015500">
    <property type="entry name" value="Peptidase_S8_subtilisin-rel"/>
</dbReference>
<dbReference type="Gene3D" id="3.40.50.200">
    <property type="entry name" value="Peptidase S8/S53 domain"/>
    <property type="match status" value="1"/>
</dbReference>
<keyword evidence="7" id="KW-1133">Transmembrane helix</keyword>
<keyword evidence="2" id="KW-0378">Hydrolase</keyword>
<keyword evidence="11" id="KW-1185">Reference proteome</keyword>
<keyword evidence="3" id="KW-0720">Serine protease</keyword>
<dbReference type="InterPro" id="IPR036852">
    <property type="entry name" value="Peptidase_S8/S53_dom_sf"/>
</dbReference>
<dbReference type="Gene3D" id="2.170.16.10">
    <property type="entry name" value="Hedgehog/Intein (Hint) domain"/>
    <property type="match status" value="1"/>
</dbReference>
<dbReference type="InterPro" id="IPR001767">
    <property type="entry name" value="Hedgehog_Hint"/>
</dbReference>
<dbReference type="PANTHER" id="PTHR11889">
    <property type="entry name" value="HEDGEHOG"/>
    <property type="match status" value="1"/>
</dbReference>
<evidence type="ECO:0000259" key="9">
    <source>
        <dbReference type="SMART" id="SM00305"/>
    </source>
</evidence>
<dbReference type="EMBL" id="CAICTM010000075">
    <property type="protein sequence ID" value="CAB9500145.1"/>
    <property type="molecule type" value="Genomic_DNA"/>
</dbReference>
<dbReference type="SUPFAM" id="SSF51294">
    <property type="entry name" value="Hedgehog/intein (Hint) domain"/>
    <property type="match status" value="1"/>
</dbReference>
<dbReference type="InterPro" id="IPR000209">
    <property type="entry name" value="Peptidase_S8/S53_dom"/>
</dbReference>
<dbReference type="PROSITE" id="PS51892">
    <property type="entry name" value="SUBTILASE"/>
    <property type="match status" value="1"/>
</dbReference>
<protein>
    <recommendedName>
        <fullName evidence="5">subtilisin</fullName>
        <ecNumber evidence="5">3.4.21.62</ecNumber>
    </recommendedName>
</protein>
<feature type="domain" description="Hint" evidence="9">
    <location>
        <begin position="632"/>
        <end position="676"/>
    </location>
</feature>
<gene>
    <name evidence="10" type="ORF">SEMRO_76_G041820.1</name>
</gene>
<dbReference type="Pfam" id="PF01079">
    <property type="entry name" value="Hint"/>
    <property type="match status" value="1"/>
</dbReference>
<keyword evidence="8" id="KW-0732">Signal</keyword>
<proteinExistence type="inferred from homology"/>
<keyword evidence="7" id="KW-0472">Membrane</keyword>
<evidence type="ECO:0000256" key="5">
    <source>
        <dbReference type="ARBA" id="ARBA00023619"/>
    </source>
</evidence>
<name>A0A9N8DE55_9STRA</name>
<dbReference type="Pfam" id="PF00082">
    <property type="entry name" value="Peptidase_S8"/>
    <property type="match status" value="1"/>
</dbReference>
<sequence>MVLLLHWFATFVFLSSCFRVQSEVDSDSHNPYVINVRLKEGYTLSDLDGIAQESVASMHKSINLPDDVLNEMAANGIARTGNQLPNMNLWQTIELARAADHEAVLAEFEAQECVDVAEAYYANTPHPSLIRGETSSHHYHHHRNLQTKAATPDFSSNQAYLNQAPKGIDAEWAWTKPGGTGAGIKVYDIEYGWNQDHEDLGLSGVTVLTTGTPLNPFEPPRHGTAVMGEMIGTDNGSGVKGICYAADAGLAAQYTEEQRDSRAAAILLAVNDGTAGDVILLEMQTRVCFLSTGGGGRTPYGPSEWDQGVFDATATAVANGFVVVAAAGNGAVDLDQSSCSGRFNLNVRDSGAIIVGAGGATPSSYGANPREILPFSSYGTRLDAQGYGESVYTAGYGYIWQDPDNTSDRNRYYTHRFSGTSSASPIVAGAAVLMQSYAVQKLGRRLLPQEIRTIFRTTGSPQQGSGGRIGNLPSLEMAFAAIDDILAPTPAPAAPTPAPTEAPTSAPTAICFSGAATVDVLGKGEVAMEDLSIGDPVFTGFDTDTDTDTTATKKKQRTKLYEAVYAFGHVQRAEVDEFLLIYYNLNSNMPSPRPLEMSDNHLIGVWGQPHPVRASTIRVGDKLKHLQHKDGGQDYYLVTVTKVERQTRRGIYQPLTKSGYLVVNGIQVSAYATTREGSLALVDTLTRWIPEQVFFHMTLSPLRLLCLGILSSSNDYVCHAYSKDDGLIYWQAFELEVALLCNRAPWVLQVVLGILIVGVLGCCYLLEASLGPVLGSVVVMTGLCYSVARIVMVLLRSRTSKDPK</sequence>
<dbReference type="InterPro" id="IPR036844">
    <property type="entry name" value="Hint_dom_sf"/>
</dbReference>
<dbReference type="SUPFAM" id="SSF52743">
    <property type="entry name" value="Subtilisin-like"/>
    <property type="match status" value="1"/>
</dbReference>
<keyword evidence="1" id="KW-0645">Protease</keyword>
<dbReference type="PANTHER" id="PTHR11889:SF31">
    <property type="entry name" value="PROTEIN HEDGEHOG"/>
    <property type="match status" value="1"/>
</dbReference>
<evidence type="ECO:0000256" key="4">
    <source>
        <dbReference type="ARBA" id="ARBA00023529"/>
    </source>
</evidence>
<evidence type="ECO:0000256" key="6">
    <source>
        <dbReference type="PROSITE-ProRule" id="PRU01240"/>
    </source>
</evidence>
<evidence type="ECO:0000256" key="1">
    <source>
        <dbReference type="ARBA" id="ARBA00022670"/>
    </source>
</evidence>
<keyword evidence="7" id="KW-0812">Transmembrane</keyword>
<dbReference type="OrthoDB" id="3866712at2759"/>
<feature type="transmembrane region" description="Helical" evidence="7">
    <location>
        <begin position="773"/>
        <end position="795"/>
    </location>
</feature>
<evidence type="ECO:0000256" key="7">
    <source>
        <dbReference type="SAM" id="Phobius"/>
    </source>
</evidence>
<comment type="caution">
    <text evidence="10">The sequence shown here is derived from an EMBL/GenBank/DDBJ whole genome shotgun (WGS) entry which is preliminary data.</text>
</comment>
<dbReference type="AlphaFoldDB" id="A0A9N8DE55"/>
<evidence type="ECO:0000256" key="3">
    <source>
        <dbReference type="ARBA" id="ARBA00022825"/>
    </source>
</evidence>
<dbReference type="InterPro" id="IPR050387">
    <property type="entry name" value="Hedgehog_Signaling"/>
</dbReference>
<reference evidence="10" key="1">
    <citation type="submission" date="2020-06" db="EMBL/GenBank/DDBJ databases">
        <authorList>
            <consortium name="Plant Systems Biology data submission"/>
        </authorList>
    </citation>
    <scope>NUCLEOTIDE SEQUENCE</scope>
    <source>
        <strain evidence="10">D6</strain>
    </source>
</reference>
<feature type="signal peptide" evidence="8">
    <location>
        <begin position="1"/>
        <end position="17"/>
    </location>
</feature>
<feature type="transmembrane region" description="Helical" evidence="7">
    <location>
        <begin position="746"/>
        <end position="766"/>
    </location>
</feature>
<dbReference type="PRINTS" id="PR00723">
    <property type="entry name" value="SUBTILISIN"/>
</dbReference>
<dbReference type="Proteomes" id="UP001153069">
    <property type="component" value="Unassembled WGS sequence"/>
</dbReference>
<dbReference type="PROSITE" id="PS00138">
    <property type="entry name" value="SUBTILASE_SER"/>
    <property type="match status" value="1"/>
</dbReference>
<feature type="chain" id="PRO_5040471907" description="subtilisin" evidence="8">
    <location>
        <begin position="18"/>
        <end position="804"/>
    </location>
</feature>
<comment type="catalytic activity">
    <reaction evidence="4">
        <text>Hydrolysis of proteins with broad specificity for peptide bonds, and a preference for a large uncharged residue in P1. Hydrolyzes peptide amides.</text>
        <dbReference type="EC" id="3.4.21.62"/>
    </reaction>
</comment>
<evidence type="ECO:0000256" key="2">
    <source>
        <dbReference type="ARBA" id="ARBA00022801"/>
    </source>
</evidence>
<evidence type="ECO:0000256" key="8">
    <source>
        <dbReference type="SAM" id="SignalP"/>
    </source>
</evidence>
<dbReference type="EC" id="3.4.21.62" evidence="5"/>
<dbReference type="GO" id="GO:0016540">
    <property type="term" value="P:protein autoprocessing"/>
    <property type="evidence" value="ECO:0007669"/>
    <property type="project" value="InterPro"/>
</dbReference>
<dbReference type="InterPro" id="IPR003586">
    <property type="entry name" value="Hint_dom_C"/>
</dbReference>
<evidence type="ECO:0000313" key="11">
    <source>
        <dbReference type="Proteomes" id="UP001153069"/>
    </source>
</evidence>
<organism evidence="10 11">
    <name type="scientific">Seminavis robusta</name>
    <dbReference type="NCBI Taxonomy" id="568900"/>
    <lineage>
        <taxon>Eukaryota</taxon>
        <taxon>Sar</taxon>
        <taxon>Stramenopiles</taxon>
        <taxon>Ochrophyta</taxon>
        <taxon>Bacillariophyta</taxon>
        <taxon>Bacillariophyceae</taxon>
        <taxon>Bacillariophycidae</taxon>
        <taxon>Naviculales</taxon>
        <taxon>Naviculaceae</taxon>
        <taxon>Seminavis</taxon>
    </lineage>
</organism>
<comment type="similarity">
    <text evidence="6">Belongs to the peptidase S8 family.</text>
</comment>
<comment type="caution">
    <text evidence="6">Lacks conserved residue(s) required for the propagation of feature annotation.</text>
</comment>
<dbReference type="InterPro" id="IPR023828">
    <property type="entry name" value="Peptidase_S8_Ser-AS"/>
</dbReference>
<accession>A0A9N8DE55</accession>
<dbReference type="GO" id="GO:0004252">
    <property type="term" value="F:serine-type endopeptidase activity"/>
    <property type="evidence" value="ECO:0007669"/>
    <property type="project" value="UniProtKB-EC"/>
</dbReference>
<dbReference type="SMART" id="SM00305">
    <property type="entry name" value="HintC"/>
    <property type="match status" value="1"/>
</dbReference>
<evidence type="ECO:0000313" key="10">
    <source>
        <dbReference type="EMBL" id="CAB9500145.1"/>
    </source>
</evidence>